<evidence type="ECO:0000256" key="5">
    <source>
        <dbReference type="ARBA" id="ARBA00023242"/>
    </source>
</evidence>
<accession>A0A813U1L4</accession>
<evidence type="ECO:0000256" key="3">
    <source>
        <dbReference type="ARBA" id="ARBA00023015"/>
    </source>
</evidence>
<dbReference type="GO" id="GO:0070847">
    <property type="term" value="C:core mediator complex"/>
    <property type="evidence" value="ECO:0007669"/>
    <property type="project" value="TreeGrafter"/>
</dbReference>
<dbReference type="GO" id="GO:0006357">
    <property type="term" value="P:regulation of transcription by RNA polymerase II"/>
    <property type="evidence" value="ECO:0007669"/>
    <property type="project" value="InterPro"/>
</dbReference>
<gene>
    <name evidence="8" type="ORF">OXX778_LOCUS7486</name>
</gene>
<reference evidence="8" key="1">
    <citation type="submission" date="2021-02" db="EMBL/GenBank/DDBJ databases">
        <authorList>
            <person name="Nowell W R."/>
        </authorList>
    </citation>
    <scope>NUCLEOTIDE SEQUENCE</scope>
    <source>
        <strain evidence="8">Ploen Becks lab</strain>
    </source>
</reference>
<keyword evidence="5 6" id="KW-0539">Nucleus</keyword>
<protein>
    <recommendedName>
        <fullName evidence="6">Mediator of RNA polymerase II transcription subunit 7</fullName>
    </recommendedName>
</protein>
<dbReference type="PANTHER" id="PTHR21428:SF11">
    <property type="entry name" value="MEDIATOR OF RNA POLYMERASE II TRANSCRIPTION SUBUNIT 7"/>
    <property type="match status" value="1"/>
</dbReference>
<keyword evidence="3 6" id="KW-0805">Transcription regulation</keyword>
<dbReference type="InterPro" id="IPR044888">
    <property type="entry name" value="Mediatior_Med7_sf"/>
</dbReference>
<evidence type="ECO:0000313" key="9">
    <source>
        <dbReference type="Proteomes" id="UP000663879"/>
    </source>
</evidence>
<comment type="caution">
    <text evidence="8">The sequence shown here is derived from an EMBL/GenBank/DDBJ whole genome shotgun (WGS) entry which is preliminary data.</text>
</comment>
<evidence type="ECO:0000256" key="2">
    <source>
        <dbReference type="ARBA" id="ARBA00009994"/>
    </source>
</evidence>
<dbReference type="Proteomes" id="UP000663879">
    <property type="component" value="Unassembled WGS sequence"/>
</dbReference>
<feature type="region of interest" description="Disordered" evidence="7">
    <location>
        <begin position="1"/>
        <end position="20"/>
    </location>
</feature>
<evidence type="ECO:0000256" key="1">
    <source>
        <dbReference type="ARBA" id="ARBA00004123"/>
    </source>
</evidence>
<name>A0A813U1L4_9BILA</name>
<keyword evidence="9" id="KW-1185">Reference proteome</keyword>
<dbReference type="PANTHER" id="PTHR21428">
    <property type="entry name" value="MEDIATOR OF RNA POLYMERASE II TRANSCRIPTION SUBUNIT 7"/>
    <property type="match status" value="1"/>
</dbReference>
<dbReference type="GO" id="GO:0016592">
    <property type="term" value="C:mediator complex"/>
    <property type="evidence" value="ECO:0007669"/>
    <property type="project" value="InterPro"/>
</dbReference>
<keyword evidence="6" id="KW-0010">Activator</keyword>
<comment type="subunit">
    <text evidence="6">Component of the Mediator complex.</text>
</comment>
<dbReference type="EMBL" id="CAJNOC010000958">
    <property type="protein sequence ID" value="CAF0821438.1"/>
    <property type="molecule type" value="Genomic_DNA"/>
</dbReference>
<sequence>MMDNQHFDEPPTAQLSSTYPSAPMEYVNMYTNENVKSGKAPPPPKIIKDNYTSFGRLIDPNEVLIRPLESQGIQQLYSLQTPDQSRPHLNTNNYKRELKKLNHSILIAYLDLLEVLVKAPNTQIQIEQAAPIQLNELGEPIQNPEPIVIIKTLREQKLEDLEVLFINMHHLINELRPHQARDNIRCILEMQKQQRIELAEKFKEHLRKIVDLLKHCIDSIRPEVCAKQSTLMNELSNLIKNANQLTKSLDKFSPNKTNGYHIQDESDIEMREMDTERNNLINLVNITSNKLSQQKINNNNNNEQSIINNKNCDIKDLILCDLIDDFLIKENEF</sequence>
<proteinExistence type="inferred from homology"/>
<dbReference type="Pfam" id="PF05983">
    <property type="entry name" value="Med7"/>
    <property type="match status" value="1"/>
</dbReference>
<organism evidence="8 9">
    <name type="scientific">Brachionus calyciflorus</name>
    <dbReference type="NCBI Taxonomy" id="104777"/>
    <lineage>
        <taxon>Eukaryota</taxon>
        <taxon>Metazoa</taxon>
        <taxon>Spiralia</taxon>
        <taxon>Gnathifera</taxon>
        <taxon>Rotifera</taxon>
        <taxon>Eurotatoria</taxon>
        <taxon>Monogononta</taxon>
        <taxon>Pseudotrocha</taxon>
        <taxon>Ploima</taxon>
        <taxon>Brachionidae</taxon>
        <taxon>Brachionus</taxon>
    </lineage>
</organism>
<evidence type="ECO:0000313" key="8">
    <source>
        <dbReference type="EMBL" id="CAF0821438.1"/>
    </source>
</evidence>
<evidence type="ECO:0000256" key="4">
    <source>
        <dbReference type="ARBA" id="ARBA00023163"/>
    </source>
</evidence>
<comment type="similarity">
    <text evidence="2 6">Belongs to the Mediator complex subunit 7 family.</text>
</comment>
<evidence type="ECO:0000256" key="7">
    <source>
        <dbReference type="SAM" id="MobiDB-lite"/>
    </source>
</evidence>
<dbReference type="Gene3D" id="6.10.140.200">
    <property type="match status" value="1"/>
</dbReference>
<dbReference type="InterPro" id="IPR009244">
    <property type="entry name" value="Mediatior_Med7"/>
</dbReference>
<dbReference type="OrthoDB" id="10253553at2759"/>
<dbReference type="AlphaFoldDB" id="A0A813U1L4"/>
<comment type="subcellular location">
    <subcellularLocation>
        <location evidence="1 6">Nucleus</location>
    </subcellularLocation>
</comment>
<dbReference type="SUPFAM" id="SSF140718">
    <property type="entry name" value="Mediator hinge subcomplex-like"/>
    <property type="match status" value="1"/>
</dbReference>
<evidence type="ECO:0000256" key="6">
    <source>
        <dbReference type="RuleBase" id="RU364060"/>
    </source>
</evidence>
<comment type="function">
    <text evidence="6">Component of the Mediator complex, a coactivator involved in the regulated transcription of nearly all RNA polymerase II-dependent genes. Mediator functions as a bridge to convey information from gene-specific regulatory proteins to the basal RNA polymerase II transcription machinery.</text>
</comment>
<dbReference type="InterPro" id="IPR037212">
    <property type="entry name" value="Med7/Med21-like"/>
</dbReference>
<keyword evidence="4 6" id="KW-0804">Transcription</keyword>
<dbReference type="GO" id="GO:0003712">
    <property type="term" value="F:transcription coregulator activity"/>
    <property type="evidence" value="ECO:0007669"/>
    <property type="project" value="InterPro"/>
</dbReference>